<comment type="caution">
    <text evidence="1">The sequence shown here is derived from an EMBL/GenBank/DDBJ whole genome shotgun (WGS) entry which is preliminary data.</text>
</comment>
<gene>
    <name evidence="1" type="ORF">KJB30_17310</name>
</gene>
<accession>A0ABS5UCV9</accession>
<proteinExistence type="predicted"/>
<evidence type="ECO:0000313" key="2">
    <source>
        <dbReference type="Proteomes" id="UP000784128"/>
    </source>
</evidence>
<sequence length="112" mass="12540">MQKIPLMCATSGMKLARDVFRNDSPVGMPVCGKDTVLTDSLLARLDHLEVKSIYVEGHPLWSEGEKTLDEILCDLDLRFEKVRNDPLTSKLHSIYTAFLKNSMGDSSGRQTL</sequence>
<protein>
    <submittedName>
        <fullName evidence="1">Uncharacterized protein</fullName>
    </submittedName>
</protein>
<reference evidence="1 2" key="1">
    <citation type="submission" date="2021-05" db="EMBL/GenBank/DDBJ databases">
        <title>The draft genome of Geobacter chapellei DSM 13688.</title>
        <authorList>
            <person name="Xu Z."/>
            <person name="Masuda Y."/>
            <person name="Itoh H."/>
            <person name="Senoo K."/>
        </authorList>
    </citation>
    <scope>NUCLEOTIDE SEQUENCE [LARGE SCALE GENOMIC DNA]</scope>
    <source>
        <strain evidence="1 2">DSM 13688</strain>
    </source>
</reference>
<keyword evidence="2" id="KW-1185">Reference proteome</keyword>
<organism evidence="1 2">
    <name type="scientific">Pelotalea chapellei</name>
    <dbReference type="NCBI Taxonomy" id="44671"/>
    <lineage>
        <taxon>Bacteria</taxon>
        <taxon>Pseudomonadati</taxon>
        <taxon>Thermodesulfobacteriota</taxon>
        <taxon>Desulfuromonadia</taxon>
        <taxon>Geobacterales</taxon>
        <taxon>Geobacteraceae</taxon>
        <taxon>Pelotalea</taxon>
    </lineage>
</organism>
<dbReference type="RefSeq" id="WP_214301627.1">
    <property type="nucleotide sequence ID" value="NZ_JAHDYS010000024.1"/>
</dbReference>
<dbReference type="EMBL" id="JAHDYS010000024">
    <property type="protein sequence ID" value="MBT1073542.1"/>
    <property type="molecule type" value="Genomic_DNA"/>
</dbReference>
<dbReference type="Proteomes" id="UP000784128">
    <property type="component" value="Unassembled WGS sequence"/>
</dbReference>
<evidence type="ECO:0000313" key="1">
    <source>
        <dbReference type="EMBL" id="MBT1073542.1"/>
    </source>
</evidence>
<name>A0ABS5UCV9_9BACT</name>